<keyword evidence="1" id="KW-1133">Transmembrane helix</keyword>
<evidence type="ECO:0000313" key="3">
    <source>
        <dbReference type="Proteomes" id="UP000624703"/>
    </source>
</evidence>
<feature type="transmembrane region" description="Helical" evidence="1">
    <location>
        <begin position="6"/>
        <end position="25"/>
    </location>
</feature>
<comment type="caution">
    <text evidence="2">The sequence shown here is derived from an EMBL/GenBank/DDBJ whole genome shotgun (WGS) entry which is preliminary data.</text>
</comment>
<dbReference type="RefSeq" id="WP_200310936.1">
    <property type="nucleotide sequence ID" value="NZ_JAENIM010000036.1"/>
</dbReference>
<reference evidence="2" key="1">
    <citation type="submission" date="2021-01" db="EMBL/GenBank/DDBJ databases">
        <title>Modified the classification status of verrucomicrobia.</title>
        <authorList>
            <person name="Feng X."/>
        </authorList>
    </citation>
    <scope>NUCLEOTIDE SEQUENCE</scope>
    <source>
        <strain evidence="2">_KCTC 22039</strain>
    </source>
</reference>
<name>A0A8J7MC47_9BACT</name>
<feature type="transmembrane region" description="Helical" evidence="1">
    <location>
        <begin position="46"/>
        <end position="66"/>
    </location>
</feature>
<keyword evidence="3" id="KW-1185">Reference proteome</keyword>
<accession>A0A8J7MC47</accession>
<evidence type="ECO:0000313" key="2">
    <source>
        <dbReference type="EMBL" id="MBK1790914.1"/>
    </source>
</evidence>
<protein>
    <submittedName>
        <fullName evidence="2">Uncharacterized protein</fullName>
    </submittedName>
</protein>
<sequence>MEPLRIIILTFSGIFTFAYGLAWIVPLVAAAKQESESSYVGQTLRLLDLFLIILDCIPIFWLFRAIPSTPSTYRAARDAWLTQSSIRTSFWLSLSALTITLAGLFI</sequence>
<keyword evidence="1" id="KW-0812">Transmembrane</keyword>
<dbReference type="Proteomes" id="UP000624703">
    <property type="component" value="Unassembled WGS sequence"/>
</dbReference>
<proteinExistence type="predicted"/>
<feature type="transmembrane region" description="Helical" evidence="1">
    <location>
        <begin position="86"/>
        <end position="105"/>
    </location>
</feature>
<keyword evidence="1" id="KW-0472">Membrane</keyword>
<gene>
    <name evidence="2" type="ORF">JIN82_07060</name>
</gene>
<dbReference type="EMBL" id="JAENIM010000036">
    <property type="protein sequence ID" value="MBK1790914.1"/>
    <property type="molecule type" value="Genomic_DNA"/>
</dbReference>
<evidence type="ECO:0000256" key="1">
    <source>
        <dbReference type="SAM" id="Phobius"/>
    </source>
</evidence>
<organism evidence="2 3">
    <name type="scientific">Persicirhabdus sediminis</name>
    <dbReference type="NCBI Taxonomy" id="454144"/>
    <lineage>
        <taxon>Bacteria</taxon>
        <taxon>Pseudomonadati</taxon>
        <taxon>Verrucomicrobiota</taxon>
        <taxon>Verrucomicrobiia</taxon>
        <taxon>Verrucomicrobiales</taxon>
        <taxon>Verrucomicrobiaceae</taxon>
        <taxon>Persicirhabdus</taxon>
    </lineage>
</organism>
<dbReference type="AlphaFoldDB" id="A0A8J7MC47"/>